<reference evidence="1" key="1">
    <citation type="submission" date="2021-12" db="EMBL/GenBank/DDBJ databases">
        <title>Comparative genomics, transcriptomics and evolutionary studies reveal genomic signatures of adaptation to plant cell wall in hemibiotrophic fungi.</title>
        <authorList>
            <consortium name="DOE Joint Genome Institute"/>
            <person name="Baroncelli R."/>
            <person name="Diaz J.F."/>
            <person name="Benocci T."/>
            <person name="Peng M."/>
            <person name="Battaglia E."/>
            <person name="Haridas S."/>
            <person name="Andreopoulos W."/>
            <person name="Labutti K."/>
            <person name="Pangilinan J."/>
            <person name="Floch G.L."/>
            <person name="Makela M.R."/>
            <person name="Henrissat B."/>
            <person name="Grigoriev I.V."/>
            <person name="Crouch J.A."/>
            <person name="De Vries R.P."/>
            <person name="Sukno S.A."/>
            <person name="Thon M.R."/>
        </authorList>
    </citation>
    <scope>NUCLEOTIDE SEQUENCE</scope>
    <source>
        <strain evidence="1">CBS 112980</strain>
    </source>
</reference>
<evidence type="ECO:0000313" key="2">
    <source>
        <dbReference type="Proteomes" id="UP001244207"/>
    </source>
</evidence>
<comment type="caution">
    <text evidence="1">The sequence shown here is derived from an EMBL/GenBank/DDBJ whole genome shotgun (WGS) entry which is preliminary data.</text>
</comment>
<gene>
    <name evidence="1" type="ORF">BDZ83DRAFT_729042</name>
</gene>
<dbReference type="EMBL" id="JAHMHS010000026">
    <property type="protein sequence ID" value="KAK1727238.1"/>
    <property type="molecule type" value="Genomic_DNA"/>
</dbReference>
<dbReference type="AlphaFoldDB" id="A0AAD8UT18"/>
<sequence>MRYFEGLQRCSNWELGKLSSTKARMEISTVLWQLGIDGFALVHVACDDELAQGRNFAPEIDKLLSSPLGRHVGKIVVYLQSLAECCRYSISSSHLQAAVEISPKARARCSFATLTVKLHDLFNRYTVQTEGYSHDSWVFEVEVGNPEESAVGENREVRILVSFCLPLSNWRFPTFEIGPGSLSVKPSQFSFFEQNEPAVTSACRAPLNIQEVVGQFEQPKTRSQTTDSTN</sequence>
<evidence type="ECO:0000313" key="1">
    <source>
        <dbReference type="EMBL" id="KAK1727238.1"/>
    </source>
</evidence>
<organism evidence="1 2">
    <name type="scientific">Glomerella acutata</name>
    <name type="common">Colletotrichum acutatum</name>
    <dbReference type="NCBI Taxonomy" id="27357"/>
    <lineage>
        <taxon>Eukaryota</taxon>
        <taxon>Fungi</taxon>
        <taxon>Dikarya</taxon>
        <taxon>Ascomycota</taxon>
        <taxon>Pezizomycotina</taxon>
        <taxon>Sordariomycetes</taxon>
        <taxon>Hypocreomycetidae</taxon>
        <taxon>Glomerellales</taxon>
        <taxon>Glomerellaceae</taxon>
        <taxon>Colletotrichum</taxon>
        <taxon>Colletotrichum acutatum species complex</taxon>
    </lineage>
</organism>
<dbReference type="Proteomes" id="UP001244207">
    <property type="component" value="Unassembled WGS sequence"/>
</dbReference>
<accession>A0AAD8UT18</accession>
<dbReference type="RefSeq" id="XP_060367293.1">
    <property type="nucleotide sequence ID" value="XM_060512809.1"/>
</dbReference>
<keyword evidence="2" id="KW-1185">Reference proteome</keyword>
<proteinExistence type="predicted"/>
<protein>
    <submittedName>
        <fullName evidence="1">Uncharacterized protein</fullName>
    </submittedName>
</protein>
<dbReference type="GeneID" id="85396707"/>
<name>A0AAD8UT18_GLOAC</name>